<dbReference type="eggNOG" id="COG3585">
    <property type="taxonomic scope" value="Bacteria"/>
</dbReference>
<keyword evidence="8" id="KW-1185">Reference proteome</keyword>
<dbReference type="InterPro" id="IPR005116">
    <property type="entry name" value="Transp-assoc_OB_typ1"/>
</dbReference>
<evidence type="ECO:0000256" key="3">
    <source>
        <dbReference type="PROSITE-ProRule" id="PRU01213"/>
    </source>
</evidence>
<dbReference type="RefSeq" id="WP_009179828.1">
    <property type="nucleotide sequence ID" value="NZ_CM001368.1"/>
</dbReference>
<dbReference type="InterPro" id="IPR002104">
    <property type="entry name" value="Integrase_catalytic"/>
</dbReference>
<dbReference type="Gene3D" id="2.40.50.100">
    <property type="match status" value="2"/>
</dbReference>
<feature type="region of interest" description="Disordered" evidence="4">
    <location>
        <begin position="1"/>
        <end position="23"/>
    </location>
</feature>
<evidence type="ECO:0000256" key="1">
    <source>
        <dbReference type="ARBA" id="ARBA00022505"/>
    </source>
</evidence>
<evidence type="ECO:0000256" key="4">
    <source>
        <dbReference type="SAM" id="MobiDB-lite"/>
    </source>
</evidence>
<dbReference type="EMBL" id="CM001368">
    <property type="protein sequence ID" value="EHJ46382.1"/>
    <property type="molecule type" value="Genomic_DNA"/>
</dbReference>
<evidence type="ECO:0000259" key="6">
    <source>
        <dbReference type="PROSITE" id="PS51898"/>
    </source>
</evidence>
<organism evidence="7 8">
    <name type="scientific">Solidesulfovibrio carbinoliphilus subsp. oakridgensis</name>
    <dbReference type="NCBI Taxonomy" id="694327"/>
    <lineage>
        <taxon>Bacteria</taxon>
        <taxon>Pseudomonadati</taxon>
        <taxon>Thermodesulfobacteriota</taxon>
        <taxon>Desulfovibrionia</taxon>
        <taxon>Desulfovibrionales</taxon>
        <taxon>Desulfovibrionaceae</taxon>
        <taxon>Solidesulfovibrio</taxon>
    </lineage>
</organism>
<gene>
    <name evidence="7" type="ORF">DFW101_0365</name>
</gene>
<dbReference type="HOGENOM" id="CLU_048862_0_0_7"/>
<dbReference type="SUPFAM" id="SSF50331">
    <property type="entry name" value="MOP-like"/>
    <property type="match status" value="2"/>
</dbReference>
<dbReference type="PROSITE" id="PS51898">
    <property type="entry name" value="TYR_RECOMBINASE"/>
    <property type="match status" value="1"/>
</dbReference>
<dbReference type="InterPro" id="IPR004606">
    <property type="entry name" value="Mop_domain"/>
</dbReference>
<keyword evidence="1 3" id="KW-0500">Molybdenum</keyword>
<name>G7QD76_9BACT</name>
<protein>
    <submittedName>
        <fullName evidence="7">Molybdenum-pterin binding protein</fullName>
    </submittedName>
</protein>
<dbReference type="SUPFAM" id="SSF56349">
    <property type="entry name" value="DNA breaking-rejoining enzymes"/>
    <property type="match status" value="1"/>
</dbReference>
<dbReference type="GO" id="GO:0015689">
    <property type="term" value="P:molybdate ion transport"/>
    <property type="evidence" value="ECO:0007669"/>
    <property type="project" value="InterPro"/>
</dbReference>
<evidence type="ECO:0000256" key="2">
    <source>
        <dbReference type="ARBA" id="ARBA00023172"/>
    </source>
</evidence>
<feature type="domain" description="Mop" evidence="5">
    <location>
        <begin position="292"/>
        <end position="358"/>
    </location>
</feature>
<accession>G7QD76</accession>
<dbReference type="Proteomes" id="UP000004662">
    <property type="component" value="Chromosome"/>
</dbReference>
<dbReference type="InterPro" id="IPR011010">
    <property type="entry name" value="DNA_brk_join_enz"/>
</dbReference>
<dbReference type="Pfam" id="PF03459">
    <property type="entry name" value="TOBE"/>
    <property type="match status" value="2"/>
</dbReference>
<dbReference type="STRING" id="694327.DFW101_0365"/>
<evidence type="ECO:0000313" key="7">
    <source>
        <dbReference type="EMBL" id="EHJ46382.1"/>
    </source>
</evidence>
<dbReference type="AlphaFoldDB" id="G7QD76"/>
<dbReference type="Gene3D" id="1.10.443.10">
    <property type="entry name" value="Intergrase catalytic core"/>
    <property type="match status" value="1"/>
</dbReference>
<dbReference type="InterPro" id="IPR013762">
    <property type="entry name" value="Integrase-like_cat_sf"/>
</dbReference>
<dbReference type="InterPro" id="IPR008995">
    <property type="entry name" value="Mo/tungstate-bd_C_term_dom"/>
</dbReference>
<dbReference type="eggNOG" id="COG0582">
    <property type="taxonomic scope" value="Bacteria"/>
</dbReference>
<evidence type="ECO:0000259" key="5">
    <source>
        <dbReference type="PROSITE" id="PS51866"/>
    </source>
</evidence>
<reference evidence="8" key="1">
    <citation type="journal article" date="2015" name="Genome Announc.">
        <title>High-Quality Draft Genome Sequence of Desulfovibrio carbinoliphilus FW-101-2B, an Organic Acid-Oxidizing Sulfate-Reducing Bacterium Isolated from Uranium(VI)-Contaminated Groundwater.</title>
        <authorList>
            <person name="Ramsay B.D."/>
            <person name="Hwang C."/>
            <person name="Woo H.L."/>
            <person name="Carroll S.L."/>
            <person name="Lucas S."/>
            <person name="Han J."/>
            <person name="Lapidus A.L."/>
            <person name="Cheng J.F."/>
            <person name="Goodwin L.A."/>
            <person name="Pitluck S."/>
            <person name="Peters L."/>
            <person name="Chertkov O."/>
            <person name="Held B."/>
            <person name="Detter J.C."/>
            <person name="Han C.S."/>
            <person name="Tapia R."/>
            <person name="Land M.L."/>
            <person name="Hauser L.J."/>
            <person name="Kyrpides N.C."/>
            <person name="Ivanova N.N."/>
            <person name="Mikhailova N."/>
            <person name="Pagani I."/>
            <person name="Woyke T."/>
            <person name="Arkin A.P."/>
            <person name="Dehal P."/>
            <person name="Chivian D."/>
            <person name="Criddle C.S."/>
            <person name="Wu W."/>
            <person name="Chakraborty R."/>
            <person name="Hazen T.C."/>
            <person name="Fields M.W."/>
        </authorList>
    </citation>
    <scope>NUCLEOTIDE SEQUENCE [LARGE SCALE GENOMIC DNA]</scope>
    <source>
        <strain evidence="8">FW-101-2B</strain>
    </source>
</reference>
<dbReference type="PROSITE" id="PS51866">
    <property type="entry name" value="MOP"/>
    <property type="match status" value="1"/>
</dbReference>
<dbReference type="GO" id="GO:0003677">
    <property type="term" value="F:DNA binding"/>
    <property type="evidence" value="ECO:0007669"/>
    <property type="project" value="InterPro"/>
</dbReference>
<keyword evidence="2" id="KW-0233">DNA recombination</keyword>
<dbReference type="OrthoDB" id="9814406at2"/>
<proteinExistence type="predicted"/>
<evidence type="ECO:0000313" key="8">
    <source>
        <dbReference type="Proteomes" id="UP000004662"/>
    </source>
</evidence>
<dbReference type="CDD" id="cd00397">
    <property type="entry name" value="DNA_BRE_C"/>
    <property type="match status" value="1"/>
</dbReference>
<dbReference type="GO" id="GO:0015074">
    <property type="term" value="P:DNA integration"/>
    <property type="evidence" value="ECO:0007669"/>
    <property type="project" value="InterPro"/>
</dbReference>
<sequence length="359" mass="39279">MQENQDIQGPGAEPAASGADSGATHGKFLTTEQLYRLDQTFTDWMSKARGKRSLISRNRCRLVFLLLRHTGAKLGEALAVNDQEDFDLVGRKVRLGGRGEDAKPWREVYLPHDLHAELCQILRDPDYDPFRGTLLALDQGYVRRVLYERAGDCGLPRHLANPNTLRRSRGIELLRGGVPLGAIQRSLGHLTANSTAAFLELPAEDSAALDMALLDRDKHSPEDSRNVFAGTVATVTPGDLQSLVEVETLGGHRLVTVLSNDHLRTMGLRQGSLVTARIRPPRLSRDESVRTGAAGPNRFRGMVERIMLGTDTAEVVVMLEDGARLCSVITPEILAEMRLEVGEAVWAMTGAFSITVSAA</sequence>
<dbReference type="GO" id="GO:0006310">
    <property type="term" value="P:DNA recombination"/>
    <property type="evidence" value="ECO:0007669"/>
    <property type="project" value="UniProtKB-KW"/>
</dbReference>
<feature type="domain" description="Tyr recombinase" evidence="6">
    <location>
        <begin position="24"/>
        <end position="211"/>
    </location>
</feature>